<evidence type="ECO:0000313" key="3">
    <source>
        <dbReference type="EMBL" id="GCB72692.1"/>
    </source>
</evidence>
<dbReference type="InterPro" id="IPR043549">
    <property type="entry name" value="C2C4C/C2C4D"/>
</dbReference>
<dbReference type="Proteomes" id="UP000288216">
    <property type="component" value="Unassembled WGS sequence"/>
</dbReference>
<dbReference type="SUPFAM" id="SSF49562">
    <property type="entry name" value="C2 domain (Calcium/lipid-binding domain, CaLB)"/>
    <property type="match status" value="1"/>
</dbReference>
<reference evidence="3 4" key="1">
    <citation type="journal article" date="2018" name="Nat. Ecol. Evol.">
        <title>Shark genomes provide insights into elasmobranch evolution and the origin of vertebrates.</title>
        <authorList>
            <person name="Hara Y"/>
            <person name="Yamaguchi K"/>
            <person name="Onimaru K"/>
            <person name="Kadota M"/>
            <person name="Koyanagi M"/>
            <person name="Keeley SD"/>
            <person name="Tatsumi K"/>
            <person name="Tanaka K"/>
            <person name="Motone F"/>
            <person name="Kageyama Y"/>
            <person name="Nozu R"/>
            <person name="Adachi N"/>
            <person name="Nishimura O"/>
            <person name="Nakagawa R"/>
            <person name="Tanegashima C"/>
            <person name="Kiyatake I"/>
            <person name="Matsumoto R"/>
            <person name="Murakumo K"/>
            <person name="Nishida K"/>
            <person name="Terakita A"/>
            <person name="Kuratani S"/>
            <person name="Sato K"/>
            <person name="Hyodo S Kuraku.S."/>
        </authorList>
    </citation>
    <scope>NUCLEOTIDE SEQUENCE [LARGE SCALE GENOMIC DNA]</scope>
</reference>
<evidence type="ECO:0000313" key="4">
    <source>
        <dbReference type="Proteomes" id="UP000288216"/>
    </source>
</evidence>
<evidence type="ECO:0000256" key="1">
    <source>
        <dbReference type="SAM" id="MobiDB-lite"/>
    </source>
</evidence>
<feature type="region of interest" description="Disordered" evidence="1">
    <location>
        <begin position="68"/>
        <end position="165"/>
    </location>
</feature>
<dbReference type="OrthoDB" id="9947256at2759"/>
<evidence type="ECO:0000259" key="2">
    <source>
        <dbReference type="PROSITE" id="PS50004"/>
    </source>
</evidence>
<feature type="domain" description="C2" evidence="2">
    <location>
        <begin position="349"/>
        <end position="465"/>
    </location>
</feature>
<organism evidence="3 4">
    <name type="scientific">Scyliorhinus torazame</name>
    <name type="common">Cloudy catshark</name>
    <name type="synonym">Catulus torazame</name>
    <dbReference type="NCBI Taxonomy" id="75743"/>
    <lineage>
        <taxon>Eukaryota</taxon>
        <taxon>Metazoa</taxon>
        <taxon>Chordata</taxon>
        <taxon>Craniata</taxon>
        <taxon>Vertebrata</taxon>
        <taxon>Chondrichthyes</taxon>
        <taxon>Elasmobranchii</taxon>
        <taxon>Galeomorphii</taxon>
        <taxon>Galeoidea</taxon>
        <taxon>Carcharhiniformes</taxon>
        <taxon>Scyliorhinidae</taxon>
        <taxon>Scyliorhinus</taxon>
    </lineage>
</organism>
<feature type="region of interest" description="Disordered" evidence="1">
    <location>
        <begin position="193"/>
        <end position="220"/>
    </location>
</feature>
<feature type="compositionally biased region" description="Acidic residues" evidence="1">
    <location>
        <begin position="136"/>
        <end position="146"/>
    </location>
</feature>
<dbReference type="Gene3D" id="2.60.40.150">
    <property type="entry name" value="C2 domain"/>
    <property type="match status" value="1"/>
</dbReference>
<dbReference type="STRING" id="75743.A0A401PHT6"/>
<keyword evidence="4" id="KW-1185">Reference proteome</keyword>
<protein>
    <recommendedName>
        <fullName evidence="2">C2 domain-containing protein</fullName>
    </recommendedName>
</protein>
<gene>
    <name evidence="3" type="ORF">scyTo_0002132</name>
</gene>
<feature type="compositionally biased region" description="Polar residues" evidence="1">
    <location>
        <begin position="148"/>
        <end position="162"/>
    </location>
</feature>
<dbReference type="EMBL" id="BFAA01000515">
    <property type="protein sequence ID" value="GCB72692.1"/>
    <property type="molecule type" value="Genomic_DNA"/>
</dbReference>
<dbReference type="OMA" id="DKHCDAR"/>
<sequence>MESIRNKKDNEKFQVLQAGGRMWFLDKIRGSVENNANRAGDANGRDKGSRGSLFSNVLTPDKIPDFFIPPTFASSENPAAEQPEKRLGRSNLKVSSSEQVLVSRKPRGSPRLKGKSSTDSSHLLKVANRHIIQIESADDTNSEDVSEASCNTNYDPQSQSAMSLPYMPVTQTSYGFSTLTESPHTRRKESLFHVDHGSPVTSPSSPRKRPPSQKGNGEIQHLNAPDFSLSLASTCKYHSGGDSDTASSAESSPFNSPLLSRSVSGASLLKMFSHENLAKHCKPLQSFTRNSSLSTDECSSTDASPCVSRRVRCPTPPAGASAAPQGVLPLSLLRYQDRVLKEHTIRLNKGGAIRLSAEYDCTNARLRIRIITAEALYDKTLDNKSINCCVILYLTPGKVQKQRSTIIKNSRNPIFNEDFFFDALPLDEFKRAGLKLKVVNKASSLKRDVILGEKELKLSLLLPFF</sequence>
<feature type="compositionally biased region" description="Basic residues" evidence="1">
    <location>
        <begin position="104"/>
        <end position="114"/>
    </location>
</feature>
<feature type="region of interest" description="Disordered" evidence="1">
    <location>
        <begin position="34"/>
        <end position="54"/>
    </location>
</feature>
<comment type="caution">
    <text evidence="3">The sequence shown here is derived from an EMBL/GenBank/DDBJ whole genome shotgun (WGS) entry which is preliminary data.</text>
</comment>
<accession>A0A401PHT6</accession>
<dbReference type="InterPro" id="IPR000008">
    <property type="entry name" value="C2_dom"/>
</dbReference>
<dbReference type="AlphaFoldDB" id="A0A401PHT6"/>
<dbReference type="PANTHER" id="PTHR46291">
    <property type="entry name" value="C2 DOMAIN-CONTAINING PROTEIN"/>
    <property type="match status" value="1"/>
</dbReference>
<dbReference type="PANTHER" id="PTHR46291:SF5">
    <property type="entry name" value="C2 CALCIUM-DEPENDENT DOMAIN-CONTAINING PROTEIN 4C"/>
    <property type="match status" value="1"/>
</dbReference>
<dbReference type="SMART" id="SM00239">
    <property type="entry name" value="C2"/>
    <property type="match status" value="1"/>
</dbReference>
<name>A0A401PHT6_SCYTO</name>
<dbReference type="InterPro" id="IPR035892">
    <property type="entry name" value="C2_domain_sf"/>
</dbReference>
<dbReference type="PROSITE" id="PS50004">
    <property type="entry name" value="C2"/>
    <property type="match status" value="1"/>
</dbReference>
<proteinExistence type="predicted"/>
<dbReference type="Pfam" id="PF00168">
    <property type="entry name" value="C2"/>
    <property type="match status" value="1"/>
</dbReference>